<sequence length="172" mass="18473">MKFFTTLLSMVALTSAAAVTHDFYAPEDALAKREAAAALSFDPAHDLLAPRGDEDVNILIADLDDGDQKLEIIVDGVSEGYLIINPNGTVHGFDGNGIAVDLEAVLAARGEHFDKRAIGWLQVLARLAPIITRFGQRVVAWLQCVAAWSAILDCAPKVCLLDTNHGDESGFE</sequence>
<dbReference type="AlphaFoldDB" id="A0AA39YWD0"/>
<name>A0AA39YWD0_9PEZI</name>
<accession>A0AA39YWD0</accession>
<organism evidence="2 3">
    <name type="scientific">Cercophora samala</name>
    <dbReference type="NCBI Taxonomy" id="330535"/>
    <lineage>
        <taxon>Eukaryota</taxon>
        <taxon>Fungi</taxon>
        <taxon>Dikarya</taxon>
        <taxon>Ascomycota</taxon>
        <taxon>Pezizomycotina</taxon>
        <taxon>Sordariomycetes</taxon>
        <taxon>Sordariomycetidae</taxon>
        <taxon>Sordariales</taxon>
        <taxon>Lasiosphaeriaceae</taxon>
        <taxon>Cercophora</taxon>
    </lineage>
</organism>
<keyword evidence="1" id="KW-0732">Signal</keyword>
<keyword evidence="3" id="KW-1185">Reference proteome</keyword>
<protein>
    <submittedName>
        <fullName evidence="2">Uncharacterized protein</fullName>
    </submittedName>
</protein>
<evidence type="ECO:0000313" key="2">
    <source>
        <dbReference type="EMBL" id="KAK0659791.1"/>
    </source>
</evidence>
<evidence type="ECO:0000256" key="1">
    <source>
        <dbReference type="SAM" id="SignalP"/>
    </source>
</evidence>
<evidence type="ECO:0000313" key="3">
    <source>
        <dbReference type="Proteomes" id="UP001174997"/>
    </source>
</evidence>
<dbReference type="EMBL" id="JAULSY010000174">
    <property type="protein sequence ID" value="KAK0659791.1"/>
    <property type="molecule type" value="Genomic_DNA"/>
</dbReference>
<gene>
    <name evidence="2" type="ORF">QBC41DRAFT_384166</name>
</gene>
<comment type="caution">
    <text evidence="2">The sequence shown here is derived from an EMBL/GenBank/DDBJ whole genome shotgun (WGS) entry which is preliminary data.</text>
</comment>
<proteinExistence type="predicted"/>
<feature type="signal peptide" evidence="1">
    <location>
        <begin position="1"/>
        <end position="16"/>
    </location>
</feature>
<feature type="chain" id="PRO_5041355119" evidence="1">
    <location>
        <begin position="17"/>
        <end position="172"/>
    </location>
</feature>
<reference evidence="2" key="1">
    <citation type="submission" date="2023-06" db="EMBL/GenBank/DDBJ databases">
        <title>Genome-scale phylogeny and comparative genomics of the fungal order Sordariales.</title>
        <authorList>
            <consortium name="Lawrence Berkeley National Laboratory"/>
            <person name="Hensen N."/>
            <person name="Bonometti L."/>
            <person name="Westerberg I."/>
            <person name="Brannstrom I.O."/>
            <person name="Guillou S."/>
            <person name="Cros-Aarteil S."/>
            <person name="Calhoun S."/>
            <person name="Haridas S."/>
            <person name="Kuo A."/>
            <person name="Mondo S."/>
            <person name="Pangilinan J."/>
            <person name="Riley R."/>
            <person name="Labutti K."/>
            <person name="Andreopoulos B."/>
            <person name="Lipzen A."/>
            <person name="Chen C."/>
            <person name="Yanf M."/>
            <person name="Daum C."/>
            <person name="Ng V."/>
            <person name="Clum A."/>
            <person name="Steindorff A."/>
            <person name="Ohm R."/>
            <person name="Martin F."/>
            <person name="Silar P."/>
            <person name="Natvig D."/>
            <person name="Lalanne C."/>
            <person name="Gautier V."/>
            <person name="Ament-Velasquez S.L."/>
            <person name="Kruys A."/>
            <person name="Hutchinson M.I."/>
            <person name="Powell A.J."/>
            <person name="Barry K."/>
            <person name="Miller A.N."/>
            <person name="Grigoriev I.V."/>
            <person name="Debuchy R."/>
            <person name="Gladieux P."/>
            <person name="Thoren M.H."/>
            <person name="Johannesson H."/>
        </authorList>
    </citation>
    <scope>NUCLEOTIDE SEQUENCE</scope>
    <source>
        <strain evidence="2">CBS 307.81</strain>
    </source>
</reference>
<dbReference type="Proteomes" id="UP001174997">
    <property type="component" value="Unassembled WGS sequence"/>
</dbReference>